<dbReference type="EMBL" id="JASBWV010000004">
    <property type="protein sequence ID" value="KAJ9126653.1"/>
    <property type="molecule type" value="Genomic_DNA"/>
</dbReference>
<evidence type="ECO:0000313" key="2">
    <source>
        <dbReference type="Proteomes" id="UP001234202"/>
    </source>
</evidence>
<proteinExistence type="predicted"/>
<sequence length="1465" mass="160351">MHVPMRRRPPIRTYDGVSSFSSDNDDDLDAFDADNSHRHGVAAVGGHRRRRRRRNGTSSASAAAAAAAGAGMTSHYTRWSRLVVEGFKAFGRHCARNQIRVLLIDSFVMTSLFYPALALHIQRKSIHNAATATANANVDAAHAQVRQHSHFVGPSPQQQQQQRILTGPLSLFSTPLLDSFFPFPEPVLPIPLPFVPIWRGSGSNSNNNNSSNDTDVEEDEEEWTKYFTLEPQQQQQQQQQYHPGNTNNNRSTHPGAGGCDLLVAPVAWTTMKQVIEWRSRRVGVAGAPDVDNEPGYTNGNPNPESRSERAGGGGGGVVESSSRRFMEELVHGVENWDVVTAGQMTSVRVGDTASREGFTFSGMTDEGNEIYTSFQPIFRATEEEAERRRLRQVQPDRFVGPWNALLETVRQQVAGEEYVYAGWGRGGDVVTYRVEAKNPDHAEKQHPTAEPAIAAAAPHHTSQRSGIPLFIYLLYLAVTVYFLFLLSRASAMHSRFGIAFTGVIQVLCSAVMSFSVMAFLGFGWGDTAARGSAVAGETVVPYYLMPLVILIVGVENMATLIKAVYSTPITYSVPDRIGFGLAKAGPTLFITSVSDILALCFIAWTVKLGPVRDLCLYASVLIFVDWWMLHTFFLTVVSIDCQRLELADLLRQGVEQPRKAQLQIQVNHTNGKQGTEGDRQGGGAEMVLDGSAGGRRDRARGGGACADVKTLKSGWIKGAKSIWKARTARGGSMVLLLSLVTGVYYINESHQKDRLARILGYGLAKSDERIDLTELYHEPAPTQSAVVPNLPNSIQQLWLALNPSQQPSIDVCVLPTRAFIVPSVDVKITPSQLIGSLERMSRPLLPRIKPLFYLLKVVILPQLITAFLLWLVLLYLLKDADLLDAQGDRANVDDTEDEHTPSDDNGPMPSTRLGQIVRQATSNAIPTIDLADVLEIWTDEASSVVVVADSDNKMRVVENDMTMSVAFADYPGSRGCVHLGTRGQRLAVAAKGGMVRIFDVKHIRSTTKTAATFDCSLVTTSTPRMVLLLDDTNPFSVDHSAVTIHDNGMILLHTSAYAQPVLLRDAPQLSPVGNVKLFARDTANGFARFAALAADGMLEEWQSTGGSWAITGHMHLETGSLATDCLLRRFAGDLFWFTASVEGTMQLSTYPDNQIVQTWKLSDDPIIKLDISHSDPEPCSRCSLFQSSLTCDVLYWTPSAVGRTTLSFELPSSEVCTCNRHPGGRASLSRPVDHTPLRTYGTAKRQSHSGSSHKHRSTSPSPLSKQSRLSVDHSTLLGAPGGTHSRTESEEEMLLHSSDGNAHREWTVHRVGHKVWHIHRGTAIFLPAVKILVILDKAKGEWQASLVDLDDVAEIDAELCLPLGMFLRPTKSFDSDRLQSKQKLTKLAFSSIRSAAAGGRTILFGQGNVLIQLQLPAVNVHSTSVNRRVSTVFTVPQSANGTLSSRHQAHTPIPLRLNGASIPQS</sequence>
<protein>
    <submittedName>
        <fullName evidence="1">Uncharacterized protein</fullName>
    </submittedName>
</protein>
<comment type="caution">
    <text evidence="1">The sequence shown here is derived from an EMBL/GenBank/DDBJ whole genome shotgun (WGS) entry which is preliminary data.</text>
</comment>
<evidence type="ECO:0000313" key="1">
    <source>
        <dbReference type="EMBL" id="KAJ9126653.1"/>
    </source>
</evidence>
<gene>
    <name evidence="1" type="ORF">QFC24_001683</name>
</gene>
<accession>A0ACC2XRK4</accession>
<reference evidence="1" key="1">
    <citation type="submission" date="2023-04" db="EMBL/GenBank/DDBJ databases">
        <title>Draft Genome sequencing of Naganishia species isolated from polar environments using Oxford Nanopore Technology.</title>
        <authorList>
            <person name="Leo P."/>
            <person name="Venkateswaran K."/>
        </authorList>
    </citation>
    <scope>NUCLEOTIDE SEQUENCE</scope>
    <source>
        <strain evidence="1">DBVPG 5303</strain>
    </source>
</reference>
<organism evidence="1 2">
    <name type="scientific">Naganishia onofrii</name>
    <dbReference type="NCBI Taxonomy" id="1851511"/>
    <lineage>
        <taxon>Eukaryota</taxon>
        <taxon>Fungi</taxon>
        <taxon>Dikarya</taxon>
        <taxon>Basidiomycota</taxon>
        <taxon>Agaricomycotina</taxon>
        <taxon>Tremellomycetes</taxon>
        <taxon>Filobasidiales</taxon>
        <taxon>Filobasidiaceae</taxon>
        <taxon>Naganishia</taxon>
    </lineage>
</organism>
<name>A0ACC2XRK4_9TREE</name>
<dbReference type="Proteomes" id="UP001234202">
    <property type="component" value="Unassembled WGS sequence"/>
</dbReference>
<keyword evidence="2" id="KW-1185">Reference proteome</keyword>